<dbReference type="STRING" id="1797725.A3A49_02020"/>
<dbReference type="Pfam" id="PF05973">
    <property type="entry name" value="Gp49"/>
    <property type="match status" value="1"/>
</dbReference>
<sequence length="78" mass="9280">MRMLGLLKEHGPNLGMPYSKYMKDGLYELRVRGKNEVRIFYIFQIQHTICLLHAFKKKSQKTPPKELNIAFQRKNELT</sequence>
<protein>
    <recommendedName>
        <fullName evidence="3">Addiction module toxin RelE</fullName>
    </recommendedName>
</protein>
<comment type="caution">
    <text evidence="1">The sequence shown here is derived from an EMBL/GenBank/DDBJ whole genome shotgun (WGS) entry which is preliminary data.</text>
</comment>
<evidence type="ECO:0000313" key="1">
    <source>
        <dbReference type="EMBL" id="OGD98547.1"/>
    </source>
</evidence>
<organism evidence="1 2">
    <name type="scientific">Candidatus Curtissbacteria bacterium RIFCSPLOWO2_01_FULL_38_11b</name>
    <dbReference type="NCBI Taxonomy" id="1797725"/>
    <lineage>
        <taxon>Bacteria</taxon>
        <taxon>Candidatus Curtissiibacteriota</taxon>
    </lineage>
</organism>
<dbReference type="AlphaFoldDB" id="A0A1F5H3D3"/>
<proteinExistence type="predicted"/>
<evidence type="ECO:0008006" key="3">
    <source>
        <dbReference type="Google" id="ProtNLM"/>
    </source>
</evidence>
<reference evidence="1 2" key="1">
    <citation type="journal article" date="2016" name="Nat. Commun.">
        <title>Thousands of microbial genomes shed light on interconnected biogeochemical processes in an aquifer system.</title>
        <authorList>
            <person name="Anantharaman K."/>
            <person name="Brown C.T."/>
            <person name="Hug L.A."/>
            <person name="Sharon I."/>
            <person name="Castelle C.J."/>
            <person name="Probst A.J."/>
            <person name="Thomas B.C."/>
            <person name="Singh A."/>
            <person name="Wilkins M.J."/>
            <person name="Karaoz U."/>
            <person name="Brodie E.L."/>
            <person name="Williams K.H."/>
            <person name="Hubbard S.S."/>
            <person name="Banfield J.F."/>
        </authorList>
    </citation>
    <scope>NUCLEOTIDE SEQUENCE [LARGE SCALE GENOMIC DNA]</scope>
</reference>
<dbReference type="EMBL" id="MFBO01000008">
    <property type="protein sequence ID" value="OGD98547.1"/>
    <property type="molecule type" value="Genomic_DNA"/>
</dbReference>
<dbReference type="Proteomes" id="UP000176740">
    <property type="component" value="Unassembled WGS sequence"/>
</dbReference>
<name>A0A1F5H3D3_9BACT</name>
<gene>
    <name evidence="1" type="ORF">A3A49_02020</name>
</gene>
<accession>A0A1F5H3D3</accession>
<evidence type="ECO:0000313" key="2">
    <source>
        <dbReference type="Proteomes" id="UP000176740"/>
    </source>
</evidence>
<dbReference type="InterPro" id="IPR009241">
    <property type="entry name" value="HigB-like"/>
</dbReference>